<dbReference type="GO" id="GO:0005576">
    <property type="term" value="C:extracellular region"/>
    <property type="evidence" value="ECO:0007669"/>
    <property type="project" value="InterPro"/>
</dbReference>
<dbReference type="EMBL" id="ML119714">
    <property type="protein sequence ID" value="RPA78187.1"/>
    <property type="molecule type" value="Genomic_DNA"/>
</dbReference>
<evidence type="ECO:0000256" key="2">
    <source>
        <dbReference type="SAM" id="SignalP"/>
    </source>
</evidence>
<feature type="domain" description="CBM1" evidence="3">
    <location>
        <begin position="33"/>
        <end position="69"/>
    </location>
</feature>
<dbReference type="InterPro" id="IPR035971">
    <property type="entry name" value="CBD_sf"/>
</dbReference>
<evidence type="ECO:0000259" key="3">
    <source>
        <dbReference type="PROSITE" id="PS51164"/>
    </source>
</evidence>
<dbReference type="Pfam" id="PF00734">
    <property type="entry name" value="CBM_1"/>
    <property type="match status" value="5"/>
</dbReference>
<dbReference type="STRING" id="1160509.A0A3N4HYD4"/>
<feature type="domain" description="CBM1" evidence="3">
    <location>
        <begin position="115"/>
        <end position="151"/>
    </location>
</feature>
<dbReference type="OrthoDB" id="95118at2759"/>
<name>A0A3N4HYD4_ASCIM</name>
<feature type="domain" description="CBM1" evidence="3">
    <location>
        <begin position="265"/>
        <end position="301"/>
    </location>
</feature>
<reference evidence="4 5" key="1">
    <citation type="journal article" date="2018" name="Nat. Ecol. Evol.">
        <title>Pezizomycetes genomes reveal the molecular basis of ectomycorrhizal truffle lifestyle.</title>
        <authorList>
            <person name="Murat C."/>
            <person name="Payen T."/>
            <person name="Noel B."/>
            <person name="Kuo A."/>
            <person name="Morin E."/>
            <person name="Chen J."/>
            <person name="Kohler A."/>
            <person name="Krizsan K."/>
            <person name="Balestrini R."/>
            <person name="Da Silva C."/>
            <person name="Montanini B."/>
            <person name="Hainaut M."/>
            <person name="Levati E."/>
            <person name="Barry K.W."/>
            <person name="Belfiori B."/>
            <person name="Cichocki N."/>
            <person name="Clum A."/>
            <person name="Dockter R.B."/>
            <person name="Fauchery L."/>
            <person name="Guy J."/>
            <person name="Iotti M."/>
            <person name="Le Tacon F."/>
            <person name="Lindquist E.A."/>
            <person name="Lipzen A."/>
            <person name="Malagnac F."/>
            <person name="Mello A."/>
            <person name="Molinier V."/>
            <person name="Miyauchi S."/>
            <person name="Poulain J."/>
            <person name="Riccioni C."/>
            <person name="Rubini A."/>
            <person name="Sitrit Y."/>
            <person name="Splivallo R."/>
            <person name="Traeger S."/>
            <person name="Wang M."/>
            <person name="Zifcakova L."/>
            <person name="Wipf D."/>
            <person name="Zambonelli A."/>
            <person name="Paolocci F."/>
            <person name="Nowrousian M."/>
            <person name="Ottonello S."/>
            <person name="Baldrian P."/>
            <person name="Spatafora J.W."/>
            <person name="Henrissat B."/>
            <person name="Nagy L.G."/>
            <person name="Aury J.M."/>
            <person name="Wincker P."/>
            <person name="Grigoriev I.V."/>
            <person name="Bonfante P."/>
            <person name="Martin F.M."/>
        </authorList>
    </citation>
    <scope>NUCLEOTIDE SEQUENCE [LARGE SCALE GENOMIC DNA]</scope>
    <source>
        <strain evidence="4 5">RN42</strain>
    </source>
</reference>
<feature type="chain" id="PRO_5018078657" description="CBM1 domain-containing protein" evidence="2">
    <location>
        <begin position="23"/>
        <end position="391"/>
    </location>
</feature>
<feature type="signal peptide" evidence="2">
    <location>
        <begin position="1"/>
        <end position="22"/>
    </location>
</feature>
<dbReference type="SUPFAM" id="SSF57180">
    <property type="entry name" value="Cellulose-binding domain"/>
    <property type="match status" value="5"/>
</dbReference>
<dbReference type="PROSITE" id="PS00562">
    <property type="entry name" value="CBM1_1"/>
    <property type="match status" value="4"/>
</dbReference>
<accession>A0A3N4HYD4</accession>
<dbReference type="GO" id="GO:0030248">
    <property type="term" value="F:cellulose binding"/>
    <property type="evidence" value="ECO:0007669"/>
    <property type="project" value="InterPro"/>
</dbReference>
<protein>
    <recommendedName>
        <fullName evidence="3">CBM1 domain-containing protein</fullName>
    </recommendedName>
</protein>
<dbReference type="PROSITE" id="PS51164">
    <property type="entry name" value="CBM1_2"/>
    <property type="match status" value="5"/>
</dbReference>
<keyword evidence="5" id="KW-1185">Reference proteome</keyword>
<evidence type="ECO:0000313" key="4">
    <source>
        <dbReference type="EMBL" id="RPA78187.1"/>
    </source>
</evidence>
<dbReference type="Proteomes" id="UP000275078">
    <property type="component" value="Unassembled WGS sequence"/>
</dbReference>
<feature type="domain" description="CBM1" evidence="3">
    <location>
        <begin position="342"/>
        <end position="378"/>
    </location>
</feature>
<keyword evidence="1 2" id="KW-0732">Signal</keyword>
<dbReference type="SMART" id="SM00236">
    <property type="entry name" value="fCBD"/>
    <property type="match status" value="5"/>
</dbReference>
<evidence type="ECO:0000313" key="5">
    <source>
        <dbReference type="Proteomes" id="UP000275078"/>
    </source>
</evidence>
<dbReference type="GO" id="GO:0005975">
    <property type="term" value="P:carbohydrate metabolic process"/>
    <property type="evidence" value="ECO:0007669"/>
    <property type="project" value="InterPro"/>
</dbReference>
<sequence>MPSFTVLFSIAVAAFQLAPVQAAPKPASTTTLPPGGPWWQCGGVGFKGSTECVSGFYCAWYNAYESQCIPIGSTFPGVTPPATAAPIPTKAASTTTYSTTTSTVTSAPSPTGTLPPVGGYGQCGGKPWNGATTCVSGWWCAWYNEYESQCIPIGSTFPGVTPPATAQPIPTLPTSSTTPVVTPTPTPSLKPVPRWGQCGGVGYTGSIVCEEGSWCAWYNAYESQCLAIGDTHPGVTPPATAQPIPTLSSSTTTSAVTPTPTPSLKPVPRWGQCGGVGWTGSIECEAGSYCAWYNAYESQCLPIGSVFPGVTPPATAAPIPTLTTTTVKATTTVPTTTPKPEPTQVLWGNCGGKGWTGPFACPKGAVCHPWSDYESQCLPANWPGLPKTKTR</sequence>
<organism evidence="4 5">
    <name type="scientific">Ascobolus immersus RN42</name>
    <dbReference type="NCBI Taxonomy" id="1160509"/>
    <lineage>
        <taxon>Eukaryota</taxon>
        <taxon>Fungi</taxon>
        <taxon>Dikarya</taxon>
        <taxon>Ascomycota</taxon>
        <taxon>Pezizomycotina</taxon>
        <taxon>Pezizomycetes</taxon>
        <taxon>Pezizales</taxon>
        <taxon>Ascobolaceae</taxon>
        <taxon>Ascobolus</taxon>
    </lineage>
</organism>
<feature type="domain" description="CBM1" evidence="3">
    <location>
        <begin position="190"/>
        <end position="226"/>
    </location>
</feature>
<dbReference type="AlphaFoldDB" id="A0A3N4HYD4"/>
<gene>
    <name evidence="4" type="ORF">BJ508DRAFT_363977</name>
</gene>
<evidence type="ECO:0000256" key="1">
    <source>
        <dbReference type="ARBA" id="ARBA00022729"/>
    </source>
</evidence>
<dbReference type="InterPro" id="IPR000254">
    <property type="entry name" value="CBD"/>
</dbReference>
<proteinExistence type="predicted"/>